<keyword evidence="2" id="KW-0547">Nucleotide-binding</keyword>
<organism evidence="5 6">
    <name type="scientific">Fusobacterium ulcerans</name>
    <dbReference type="NCBI Taxonomy" id="861"/>
    <lineage>
        <taxon>Bacteria</taxon>
        <taxon>Fusobacteriati</taxon>
        <taxon>Fusobacteriota</taxon>
        <taxon>Fusobacteriia</taxon>
        <taxon>Fusobacteriales</taxon>
        <taxon>Fusobacteriaceae</taxon>
        <taxon>Fusobacterium</taxon>
    </lineage>
</organism>
<dbReference type="GO" id="GO:0006338">
    <property type="term" value="P:chromatin remodeling"/>
    <property type="evidence" value="ECO:0007669"/>
    <property type="project" value="InterPro"/>
</dbReference>
<proteinExistence type="inferred from homology"/>
<evidence type="ECO:0000313" key="5">
    <source>
        <dbReference type="EMBL" id="SQJ15596.1"/>
    </source>
</evidence>
<keyword evidence="3" id="KW-0067">ATP-binding</keyword>
<dbReference type="RefSeq" id="WP_005979841.1">
    <property type="nucleotide sequence ID" value="NZ_BAABXY010000001.1"/>
</dbReference>
<evidence type="ECO:0000256" key="2">
    <source>
        <dbReference type="ARBA" id="ARBA00022741"/>
    </source>
</evidence>
<dbReference type="AlphaFoldDB" id="A0AAX1TQN4"/>
<dbReference type="Gene3D" id="3.40.220.10">
    <property type="entry name" value="Leucine Aminopeptidase, subunit E, domain 1"/>
    <property type="match status" value="1"/>
</dbReference>
<dbReference type="InterPro" id="IPR043472">
    <property type="entry name" value="Macro_dom-like"/>
</dbReference>
<dbReference type="InterPro" id="IPR002589">
    <property type="entry name" value="Macro_dom"/>
</dbReference>
<evidence type="ECO:0000259" key="4">
    <source>
        <dbReference type="PROSITE" id="PS51154"/>
    </source>
</evidence>
<dbReference type="PROSITE" id="PS51154">
    <property type="entry name" value="MACRO"/>
    <property type="match status" value="1"/>
</dbReference>
<dbReference type="KEGG" id="ful:C4N20_05770"/>
<dbReference type="SUPFAM" id="SSF52949">
    <property type="entry name" value="Macro domain-like"/>
    <property type="match status" value="1"/>
</dbReference>
<accession>A0AAX1TQN4</accession>
<name>A0AAX1TQN4_9FUSO</name>
<evidence type="ECO:0000256" key="1">
    <source>
        <dbReference type="ARBA" id="ARBA00007025"/>
    </source>
</evidence>
<reference evidence="5 6" key="1">
    <citation type="submission" date="2018-06" db="EMBL/GenBank/DDBJ databases">
        <authorList>
            <consortium name="Pathogen Informatics"/>
            <person name="Doyle S."/>
        </authorList>
    </citation>
    <scope>NUCLEOTIDE SEQUENCE [LARGE SCALE GENOMIC DNA]</scope>
    <source>
        <strain evidence="5 6">NCTC12112</strain>
    </source>
</reference>
<protein>
    <recommendedName>
        <fullName evidence="4">Macro domain-containing protein</fullName>
    </recommendedName>
</protein>
<evidence type="ECO:0000256" key="3">
    <source>
        <dbReference type="ARBA" id="ARBA00022840"/>
    </source>
</evidence>
<dbReference type="GO" id="GO:0006281">
    <property type="term" value="P:DNA repair"/>
    <property type="evidence" value="ECO:0007669"/>
    <property type="project" value="InterPro"/>
</dbReference>
<feature type="domain" description="Macro" evidence="4">
    <location>
        <begin position="1"/>
        <end position="155"/>
    </location>
</feature>
<gene>
    <name evidence="5" type="ORF">NCTC12112_03043</name>
</gene>
<dbReference type="EMBL" id="LS483487">
    <property type="protein sequence ID" value="SQJ15596.1"/>
    <property type="molecule type" value="Genomic_DNA"/>
</dbReference>
<dbReference type="GeneID" id="78454307"/>
<dbReference type="GO" id="GO:0003678">
    <property type="term" value="F:DNA helicase activity"/>
    <property type="evidence" value="ECO:0007669"/>
    <property type="project" value="InterPro"/>
</dbReference>
<dbReference type="InterPro" id="IPR031053">
    <property type="entry name" value="ALC1"/>
</dbReference>
<dbReference type="PANTHER" id="PTHR47157:SF1">
    <property type="entry name" value="CHROMODOMAIN-HELICASE-DNA-BINDING PROTEIN 1-LIKE"/>
    <property type="match status" value="1"/>
</dbReference>
<sequence>MNKIHYLKGDAVYPQARGNIIITHICNDIGVWGRGFVIALSARWMAPEIEFLIWRKEGNDFSLGNVQFVKVTPTITVANMIAQHDIISKNGVPPIRYEALEECLEKTAQKAVELEASIHMPRIGCGFAGGSWKTIEDIILKTIISKNIEVYVYDL</sequence>
<evidence type="ECO:0000313" key="6">
    <source>
        <dbReference type="Proteomes" id="UP000249008"/>
    </source>
</evidence>
<dbReference type="Proteomes" id="UP000249008">
    <property type="component" value="Chromosome 1"/>
</dbReference>
<dbReference type="GO" id="GO:0005524">
    <property type="term" value="F:ATP binding"/>
    <property type="evidence" value="ECO:0007669"/>
    <property type="project" value="UniProtKB-KW"/>
</dbReference>
<comment type="similarity">
    <text evidence="1">Belongs to the SNF2/RAD54 helicase family.</text>
</comment>
<dbReference type="PANTHER" id="PTHR47157">
    <property type="entry name" value="CHROMODOMAIN-HELICASE-DNA-BINDING PROTEIN 1-LIKE"/>
    <property type="match status" value="1"/>
</dbReference>